<evidence type="ECO:0000313" key="1">
    <source>
        <dbReference type="EMBL" id="MBD2149194.1"/>
    </source>
</evidence>
<keyword evidence="2" id="KW-1185">Reference proteome</keyword>
<organism evidence="1 2">
    <name type="scientific">Pseudanabaena cinerea FACHB-1277</name>
    <dbReference type="NCBI Taxonomy" id="2949581"/>
    <lineage>
        <taxon>Bacteria</taxon>
        <taxon>Bacillati</taxon>
        <taxon>Cyanobacteriota</taxon>
        <taxon>Cyanophyceae</taxon>
        <taxon>Pseudanabaenales</taxon>
        <taxon>Pseudanabaenaceae</taxon>
        <taxon>Pseudanabaena</taxon>
        <taxon>Pseudanabaena cinerea</taxon>
    </lineage>
</organism>
<reference evidence="1" key="1">
    <citation type="journal article" date="2015" name="ISME J.">
        <title>Draft Genome Sequence of Streptomyces incarnatus NRRL8089, which Produces the Nucleoside Antibiotic Sinefungin.</title>
        <authorList>
            <person name="Oshima K."/>
            <person name="Hattori M."/>
            <person name="Shimizu H."/>
            <person name="Fukuda K."/>
            <person name="Nemoto M."/>
            <person name="Inagaki K."/>
            <person name="Tamura T."/>
        </authorList>
    </citation>
    <scope>NUCLEOTIDE SEQUENCE</scope>
    <source>
        <strain evidence="1">FACHB-1277</strain>
    </source>
</reference>
<dbReference type="InterPro" id="IPR011518">
    <property type="entry name" value="Transposase_36"/>
</dbReference>
<dbReference type="RefSeq" id="WP_190349533.1">
    <property type="nucleotide sequence ID" value="NZ_JACJPY010000006.1"/>
</dbReference>
<name>A0A926Z6W9_9CYAN</name>
<dbReference type="AlphaFoldDB" id="A0A926Z6W9"/>
<protein>
    <recommendedName>
        <fullName evidence="3">Transposase</fullName>
    </recommendedName>
</protein>
<comment type="caution">
    <text evidence="1">The sequence shown here is derived from an EMBL/GenBank/DDBJ whole genome shotgun (WGS) entry which is preliminary data.</text>
</comment>
<reference evidence="1" key="2">
    <citation type="submission" date="2020-08" db="EMBL/GenBank/DDBJ databases">
        <authorList>
            <person name="Chen M."/>
            <person name="Teng W."/>
            <person name="Zhao L."/>
            <person name="Hu C."/>
            <person name="Zhou Y."/>
            <person name="Han B."/>
            <person name="Song L."/>
            <person name="Shu W."/>
        </authorList>
    </citation>
    <scope>NUCLEOTIDE SEQUENCE</scope>
    <source>
        <strain evidence="1">FACHB-1277</strain>
    </source>
</reference>
<dbReference type="EMBL" id="JACJPY010000006">
    <property type="protein sequence ID" value="MBD2149194.1"/>
    <property type="molecule type" value="Genomic_DNA"/>
</dbReference>
<evidence type="ECO:0008006" key="3">
    <source>
        <dbReference type="Google" id="ProtNLM"/>
    </source>
</evidence>
<proteinExistence type="predicted"/>
<sequence length="76" mass="8729">MYRLYTVYTSNPEDPHQSQSVEFACDSIREWWQQLGQFYYGFAISILLLCDGGGSNSSNYYIFKEDLQKLAGLSIA</sequence>
<dbReference type="Pfam" id="PF07592">
    <property type="entry name" value="DDE_Tnp_ISAZ013"/>
    <property type="match status" value="1"/>
</dbReference>
<accession>A0A926Z6W9</accession>
<evidence type="ECO:0000313" key="2">
    <source>
        <dbReference type="Proteomes" id="UP000631421"/>
    </source>
</evidence>
<gene>
    <name evidence="1" type="ORF">H6F44_03495</name>
</gene>
<dbReference type="Proteomes" id="UP000631421">
    <property type="component" value="Unassembled WGS sequence"/>
</dbReference>